<dbReference type="InterPro" id="IPR003609">
    <property type="entry name" value="Pan_app"/>
</dbReference>
<evidence type="ECO:0000256" key="21">
    <source>
        <dbReference type="SAM" id="Phobius"/>
    </source>
</evidence>
<dbReference type="Gene3D" id="3.30.200.20">
    <property type="entry name" value="Phosphorylase Kinase, domain 1"/>
    <property type="match status" value="1"/>
</dbReference>
<feature type="domain" description="Bulb-type lectin" evidence="25">
    <location>
        <begin position="21"/>
        <end position="150"/>
    </location>
</feature>
<dbReference type="Pfam" id="PF01453">
    <property type="entry name" value="B_lectin"/>
    <property type="match status" value="1"/>
</dbReference>
<dbReference type="GO" id="GO:0005886">
    <property type="term" value="C:plasma membrane"/>
    <property type="evidence" value="ECO:0007669"/>
    <property type="project" value="UniProtKB-SubCell"/>
</dbReference>
<dbReference type="PROSITE" id="PS50011">
    <property type="entry name" value="PROTEIN_KINASE_DOM"/>
    <property type="match status" value="1"/>
</dbReference>
<feature type="signal peptide" evidence="22">
    <location>
        <begin position="1"/>
        <end position="26"/>
    </location>
</feature>
<dbReference type="Pfam" id="PF11883">
    <property type="entry name" value="DUF3403"/>
    <property type="match status" value="1"/>
</dbReference>
<keyword evidence="7 22" id="KW-0732">Signal</keyword>
<dbReference type="SUPFAM" id="SSF56112">
    <property type="entry name" value="Protein kinase-like (PK-like)"/>
    <property type="match status" value="1"/>
</dbReference>
<evidence type="ECO:0000256" key="3">
    <source>
        <dbReference type="ARBA" id="ARBA00022527"/>
    </source>
</evidence>
<evidence type="ECO:0000256" key="20">
    <source>
        <dbReference type="SAM" id="MobiDB-lite"/>
    </source>
</evidence>
<dbReference type="InterPro" id="IPR001245">
    <property type="entry name" value="Ser-Thr/Tyr_kinase_cat_dom"/>
</dbReference>
<feature type="compositionally biased region" description="Polar residues" evidence="20">
    <location>
        <begin position="806"/>
        <end position="822"/>
    </location>
</feature>
<evidence type="ECO:0000256" key="5">
    <source>
        <dbReference type="ARBA" id="ARBA00022679"/>
    </source>
</evidence>
<dbReference type="PANTHER" id="PTHR27002:SF616">
    <property type="entry name" value="RECEPTOR-LIKE SERINE_THREONINE-PROTEIN KINASE"/>
    <property type="match status" value="1"/>
</dbReference>
<evidence type="ECO:0000259" key="24">
    <source>
        <dbReference type="PROSITE" id="PS50026"/>
    </source>
</evidence>
<keyword evidence="12 21" id="KW-0472">Membrane</keyword>
<comment type="subcellular location">
    <subcellularLocation>
        <location evidence="1">Cell membrane</location>
        <topology evidence="1">Single-pass type I membrane protein</topology>
    </subcellularLocation>
</comment>
<evidence type="ECO:0000256" key="19">
    <source>
        <dbReference type="PROSITE-ProRule" id="PRU00076"/>
    </source>
</evidence>
<evidence type="ECO:0000259" key="23">
    <source>
        <dbReference type="PROSITE" id="PS50011"/>
    </source>
</evidence>
<evidence type="ECO:0000256" key="17">
    <source>
        <dbReference type="ARBA" id="ARBA00048679"/>
    </source>
</evidence>
<dbReference type="SMART" id="SM00473">
    <property type="entry name" value="PAN_AP"/>
    <property type="match status" value="1"/>
</dbReference>
<dbReference type="SMART" id="SM00220">
    <property type="entry name" value="S_TKc"/>
    <property type="match status" value="1"/>
</dbReference>
<keyword evidence="15" id="KW-0325">Glycoprotein</keyword>
<evidence type="ECO:0000256" key="11">
    <source>
        <dbReference type="ARBA" id="ARBA00022989"/>
    </source>
</evidence>
<keyword evidence="4 19" id="KW-0245">EGF-like domain</keyword>
<proteinExistence type="inferred from homology"/>
<keyword evidence="2" id="KW-1003">Cell membrane</keyword>
<dbReference type="Gene3D" id="2.90.10.10">
    <property type="entry name" value="Bulb-type lectin domain"/>
    <property type="match status" value="1"/>
</dbReference>
<keyword evidence="10 18" id="KW-0067">ATP-binding</keyword>
<dbReference type="PROSITE" id="PS00108">
    <property type="entry name" value="PROTEIN_KINASE_ST"/>
    <property type="match status" value="1"/>
</dbReference>
<dbReference type="InterPro" id="IPR001480">
    <property type="entry name" value="Bulb-type_lectin_dom"/>
</dbReference>
<comment type="caution">
    <text evidence="19">Lacks conserved residue(s) required for the propagation of feature annotation.</text>
</comment>
<dbReference type="InterPro" id="IPR000858">
    <property type="entry name" value="S_locus_glycoprot_dom"/>
</dbReference>
<dbReference type="GO" id="GO:0005524">
    <property type="term" value="F:ATP binding"/>
    <property type="evidence" value="ECO:0007669"/>
    <property type="project" value="UniProtKB-KW"/>
</dbReference>
<dbReference type="InterPro" id="IPR000719">
    <property type="entry name" value="Prot_kinase_dom"/>
</dbReference>
<dbReference type="PROSITE" id="PS50927">
    <property type="entry name" value="BULB_LECTIN"/>
    <property type="match status" value="1"/>
</dbReference>
<dbReference type="Pfam" id="PF08276">
    <property type="entry name" value="PAN_2"/>
    <property type="match status" value="1"/>
</dbReference>
<evidence type="ECO:0000256" key="1">
    <source>
        <dbReference type="ARBA" id="ARBA00004251"/>
    </source>
</evidence>
<keyword evidence="11 21" id="KW-1133">Transmembrane helix</keyword>
<evidence type="ECO:0000256" key="8">
    <source>
        <dbReference type="ARBA" id="ARBA00022741"/>
    </source>
</evidence>
<dbReference type="EC" id="2.7.11.1" evidence="18"/>
<dbReference type="GO" id="GO:0004674">
    <property type="term" value="F:protein serine/threonine kinase activity"/>
    <property type="evidence" value="ECO:0007669"/>
    <property type="project" value="UniProtKB-KW"/>
</dbReference>
<evidence type="ECO:0000256" key="4">
    <source>
        <dbReference type="ARBA" id="ARBA00022536"/>
    </source>
</evidence>
<dbReference type="PROSITE" id="PS50026">
    <property type="entry name" value="EGF_3"/>
    <property type="match status" value="1"/>
</dbReference>
<sequence length="829" mass="92117">MARRMTKASVLLYLLTASILCSPAIGGDTVTPNRPLVDDGETGLISAGGSFELGFFSPVGSTNRYIGIWYHRIPIQTVVWVANRQRPVTGRSGKLSLETDGALVITDGKNSTVIWSSGPLALGNPVARLLDNGNFVVEEEGSDDDPRSFAWQSFDFLTDTLLPSMKIGWNLTSGLNRNLTAWRSVSDPAPSEYGTGFDVHGIPQIFLWSGSRRYWRGGSWNGRQFSGIQEMKTDNVFDMVFVGDAREIVYSFYMRESSVVSRLVISQSGMLQRLVWIEESEMWSVFWFAPNDHCDNMLSPCGPYGVCYPNESPKCKCLQGFHPKNPRSWDLRDGTDGCVRNTALDCRNGTDGFITLSSVKIPHTSTSMVDRSMSLEECEALCRRNCSCKAYASANISGSESSSGCIIWTTELTDIKMYDSGSGQDIYVRLAAADLGSEASRSHRNHVVVIIIVVSALATFFLLSVACFVWRRKKRRSTINTYRYIDEETHEQDMDLPLYDLDTIAGATGNFSMDNKLGEGGFGPVYKGKLRELQEIAVKRLSETSTQGLDEFKNEVTLIAKLQHRNLVRLLGCCIQAGERMLIYEYMPHGSLDSFLFDKAKGALLDWKIRYNIIVGIARGLLYLHHDSRFRIIHRDLKASNILLDKDMNPKISDFGMARMFGGDDTDARTRRVVGTYGYMSPEYAMDGIFSVKSDVFSFGVLVLEIVSGKKNRGVYQSSHHLNLLAHVWSLWNEGKGLELADASMGPSSLPVAEVMKCIKVGLLCVQDRPEYRPTMSSVVEMLGGDCALLPQPRQPGFIVAKDPSETNSSTSKQDSSTNHVSMTMLEGR</sequence>
<comment type="similarity">
    <text evidence="18">Belongs to the protein kinase superfamily. Ser/Thr protein kinase family.</text>
</comment>
<keyword evidence="13" id="KW-1015">Disulfide bond</keyword>
<dbReference type="InterPro" id="IPR036426">
    <property type="entry name" value="Bulb-type_lectin_dom_sf"/>
</dbReference>
<comment type="catalytic activity">
    <reaction evidence="16 18">
        <text>L-threonyl-[protein] + ATP = O-phospho-L-threonyl-[protein] + ADP + H(+)</text>
        <dbReference type="Rhea" id="RHEA:46608"/>
        <dbReference type="Rhea" id="RHEA-COMP:11060"/>
        <dbReference type="Rhea" id="RHEA-COMP:11605"/>
        <dbReference type="ChEBI" id="CHEBI:15378"/>
        <dbReference type="ChEBI" id="CHEBI:30013"/>
        <dbReference type="ChEBI" id="CHEBI:30616"/>
        <dbReference type="ChEBI" id="CHEBI:61977"/>
        <dbReference type="ChEBI" id="CHEBI:456216"/>
        <dbReference type="EC" id="2.7.11.1"/>
    </reaction>
</comment>
<accession>A0A8D7A6K1</accession>
<evidence type="ECO:0000256" key="16">
    <source>
        <dbReference type="ARBA" id="ARBA00047899"/>
    </source>
</evidence>
<dbReference type="Pfam" id="PF07714">
    <property type="entry name" value="PK_Tyr_Ser-Thr"/>
    <property type="match status" value="1"/>
</dbReference>
<dbReference type="FunFam" id="1.10.510.10:FF:000060">
    <property type="entry name" value="G-type lectin S-receptor-like serine/threonine-protein kinase"/>
    <property type="match status" value="1"/>
</dbReference>
<reference evidence="27" key="1">
    <citation type="submission" date="2021-03" db="EMBL/GenBank/DDBJ databases">
        <authorList>
            <consortium name="Genoscope - CEA"/>
            <person name="William W."/>
        </authorList>
    </citation>
    <scope>NUCLEOTIDE SEQUENCE</scope>
    <source>
        <strain evidence="27">Doubled-haploid Pahang</strain>
    </source>
</reference>
<dbReference type="GO" id="GO:0048544">
    <property type="term" value="P:recognition of pollen"/>
    <property type="evidence" value="ECO:0007669"/>
    <property type="project" value="InterPro"/>
</dbReference>
<dbReference type="CDD" id="cd00028">
    <property type="entry name" value="B_lectin"/>
    <property type="match status" value="1"/>
</dbReference>
<protein>
    <recommendedName>
        <fullName evidence="18">Receptor-like serine/threonine-protein kinase</fullName>
        <ecNumber evidence="18">2.7.11.1</ecNumber>
    </recommendedName>
</protein>
<dbReference type="InterPro" id="IPR008271">
    <property type="entry name" value="Ser/Thr_kinase_AS"/>
</dbReference>
<keyword evidence="8 18" id="KW-0547">Nucleotide-binding</keyword>
<evidence type="ECO:0000256" key="6">
    <source>
        <dbReference type="ARBA" id="ARBA00022692"/>
    </source>
</evidence>
<evidence type="ECO:0000259" key="25">
    <source>
        <dbReference type="PROSITE" id="PS50927"/>
    </source>
</evidence>
<dbReference type="PANTHER" id="PTHR27002">
    <property type="entry name" value="RECEPTOR-LIKE SERINE/THREONINE-PROTEIN KINASE SD1-8"/>
    <property type="match status" value="1"/>
</dbReference>
<evidence type="ECO:0000256" key="13">
    <source>
        <dbReference type="ARBA" id="ARBA00023157"/>
    </source>
</evidence>
<dbReference type="InterPro" id="IPR024171">
    <property type="entry name" value="SRK-like_kinase"/>
</dbReference>
<evidence type="ECO:0000256" key="18">
    <source>
        <dbReference type="PIRNR" id="PIRNR000641"/>
    </source>
</evidence>
<feature type="transmembrane region" description="Helical" evidence="21">
    <location>
        <begin position="447"/>
        <end position="470"/>
    </location>
</feature>
<dbReference type="SUPFAM" id="SSF51110">
    <property type="entry name" value="alpha-D-mannose-specific plant lectins"/>
    <property type="match status" value="1"/>
</dbReference>
<evidence type="ECO:0000256" key="9">
    <source>
        <dbReference type="ARBA" id="ARBA00022777"/>
    </source>
</evidence>
<dbReference type="EMBL" id="HG996469">
    <property type="protein sequence ID" value="CAG1843843.1"/>
    <property type="molecule type" value="Genomic_DNA"/>
</dbReference>
<gene>
    <name evidence="27" type="ORF">GSMUA_136390.1</name>
</gene>
<evidence type="ECO:0000256" key="7">
    <source>
        <dbReference type="ARBA" id="ARBA00022729"/>
    </source>
</evidence>
<organism evidence="27">
    <name type="scientific">Musa acuminata subsp. malaccensis</name>
    <name type="common">Wild banana</name>
    <name type="synonym">Musa malaccensis</name>
    <dbReference type="NCBI Taxonomy" id="214687"/>
    <lineage>
        <taxon>Eukaryota</taxon>
        <taxon>Viridiplantae</taxon>
        <taxon>Streptophyta</taxon>
        <taxon>Embryophyta</taxon>
        <taxon>Tracheophyta</taxon>
        <taxon>Spermatophyta</taxon>
        <taxon>Magnoliopsida</taxon>
        <taxon>Liliopsida</taxon>
        <taxon>Zingiberales</taxon>
        <taxon>Musaceae</taxon>
        <taxon>Musa</taxon>
    </lineage>
</organism>
<dbReference type="Pfam" id="PF00954">
    <property type="entry name" value="S_locus_glycop"/>
    <property type="match status" value="1"/>
</dbReference>
<evidence type="ECO:0000256" key="22">
    <source>
        <dbReference type="SAM" id="SignalP"/>
    </source>
</evidence>
<feature type="domain" description="Apple" evidence="26">
    <location>
        <begin position="346"/>
        <end position="431"/>
    </location>
</feature>
<keyword evidence="9 18" id="KW-0418">Kinase</keyword>
<comment type="catalytic activity">
    <reaction evidence="17 18">
        <text>L-seryl-[protein] + ATP = O-phospho-L-seryl-[protein] + ADP + H(+)</text>
        <dbReference type="Rhea" id="RHEA:17989"/>
        <dbReference type="Rhea" id="RHEA-COMP:9863"/>
        <dbReference type="Rhea" id="RHEA-COMP:11604"/>
        <dbReference type="ChEBI" id="CHEBI:15378"/>
        <dbReference type="ChEBI" id="CHEBI:29999"/>
        <dbReference type="ChEBI" id="CHEBI:30616"/>
        <dbReference type="ChEBI" id="CHEBI:83421"/>
        <dbReference type="ChEBI" id="CHEBI:456216"/>
        <dbReference type="EC" id="2.7.11.1"/>
    </reaction>
</comment>
<name>A0A8D7A6K1_MUSAM</name>
<dbReference type="FunFam" id="3.30.200.20:FF:000330">
    <property type="entry name" value="G-type lectin S-receptor-like serine/threonine-protein kinase At4g03230"/>
    <property type="match status" value="1"/>
</dbReference>
<keyword evidence="14" id="KW-0675">Receptor</keyword>
<feature type="chain" id="PRO_5034995423" description="Receptor-like serine/threonine-protein kinase" evidence="22">
    <location>
        <begin position="27"/>
        <end position="829"/>
    </location>
</feature>
<dbReference type="Gene3D" id="1.10.510.10">
    <property type="entry name" value="Transferase(Phosphotransferase) domain 1"/>
    <property type="match status" value="1"/>
</dbReference>
<dbReference type="GO" id="GO:0051707">
    <property type="term" value="P:response to other organism"/>
    <property type="evidence" value="ECO:0007669"/>
    <property type="project" value="UniProtKB-ARBA"/>
</dbReference>
<dbReference type="PIRSF" id="PIRSF000641">
    <property type="entry name" value="SRK"/>
    <property type="match status" value="1"/>
</dbReference>
<dbReference type="CDD" id="cd01098">
    <property type="entry name" value="PAN_AP_plant"/>
    <property type="match status" value="1"/>
</dbReference>
<evidence type="ECO:0000256" key="14">
    <source>
        <dbReference type="ARBA" id="ARBA00023170"/>
    </source>
</evidence>
<dbReference type="AlphaFoldDB" id="A0A8D7A6K1"/>
<evidence type="ECO:0000256" key="15">
    <source>
        <dbReference type="ARBA" id="ARBA00023180"/>
    </source>
</evidence>
<dbReference type="PROSITE" id="PS50948">
    <property type="entry name" value="PAN"/>
    <property type="match status" value="1"/>
</dbReference>
<evidence type="ECO:0000313" key="27">
    <source>
        <dbReference type="EMBL" id="CAG1843843.1"/>
    </source>
</evidence>
<feature type="domain" description="Protein kinase" evidence="23">
    <location>
        <begin position="511"/>
        <end position="798"/>
    </location>
</feature>
<keyword evidence="6 21" id="KW-0812">Transmembrane</keyword>
<evidence type="ECO:0000259" key="26">
    <source>
        <dbReference type="PROSITE" id="PS50948"/>
    </source>
</evidence>
<keyword evidence="3 18" id="KW-0723">Serine/threonine-protein kinase</keyword>
<feature type="region of interest" description="Disordered" evidence="20">
    <location>
        <begin position="799"/>
        <end position="829"/>
    </location>
</feature>
<evidence type="ECO:0000256" key="12">
    <source>
        <dbReference type="ARBA" id="ARBA00023136"/>
    </source>
</evidence>
<evidence type="ECO:0000256" key="10">
    <source>
        <dbReference type="ARBA" id="ARBA00022840"/>
    </source>
</evidence>
<dbReference type="CDD" id="cd14066">
    <property type="entry name" value="STKc_IRAK"/>
    <property type="match status" value="1"/>
</dbReference>
<dbReference type="InterPro" id="IPR011009">
    <property type="entry name" value="Kinase-like_dom_sf"/>
</dbReference>
<feature type="domain" description="EGF-like" evidence="24">
    <location>
        <begin position="290"/>
        <end position="327"/>
    </location>
</feature>
<dbReference type="SMART" id="SM00108">
    <property type="entry name" value="B_lectin"/>
    <property type="match status" value="1"/>
</dbReference>
<dbReference type="InterPro" id="IPR021820">
    <property type="entry name" value="S-locus_recpt_kinase_C"/>
</dbReference>
<evidence type="ECO:0000256" key="2">
    <source>
        <dbReference type="ARBA" id="ARBA00022475"/>
    </source>
</evidence>
<dbReference type="InterPro" id="IPR000742">
    <property type="entry name" value="EGF"/>
</dbReference>
<keyword evidence="5 18" id="KW-0808">Transferase</keyword>